<gene>
    <name evidence="7" type="ORF">VE25_16400</name>
</gene>
<evidence type="ECO:0000256" key="4">
    <source>
        <dbReference type="ARBA" id="ARBA00023239"/>
    </source>
</evidence>
<feature type="compositionally biased region" description="Basic and acidic residues" evidence="5">
    <location>
        <begin position="147"/>
        <end position="162"/>
    </location>
</feature>
<keyword evidence="4" id="KW-0456">Lyase</keyword>
<dbReference type="RefSeq" id="WP_046109731.1">
    <property type="nucleotide sequence ID" value="NZ_JZEX01000136.1"/>
</dbReference>
<dbReference type="Pfam" id="PF04828">
    <property type="entry name" value="GFA"/>
    <property type="match status" value="1"/>
</dbReference>
<protein>
    <submittedName>
        <fullName evidence="7">Aldehyde-activating protein</fullName>
    </submittedName>
</protein>
<dbReference type="STRING" id="443610.VE25_16400"/>
<dbReference type="OrthoDB" id="9807246at2"/>
<evidence type="ECO:0000313" key="7">
    <source>
        <dbReference type="EMBL" id="KKB10740.1"/>
    </source>
</evidence>
<keyword evidence="8" id="KW-1185">Reference proteome</keyword>
<dbReference type="PANTHER" id="PTHR33337:SF40">
    <property type="entry name" value="CENP-V_GFA DOMAIN-CONTAINING PROTEIN-RELATED"/>
    <property type="match status" value="1"/>
</dbReference>
<evidence type="ECO:0000256" key="3">
    <source>
        <dbReference type="ARBA" id="ARBA00022833"/>
    </source>
</evidence>
<dbReference type="AlphaFoldDB" id="A0A0F5FQ87"/>
<dbReference type="Gene3D" id="3.90.1590.10">
    <property type="entry name" value="glutathione-dependent formaldehyde- activating enzyme (gfa)"/>
    <property type="match status" value="1"/>
</dbReference>
<sequence length="162" mass="18085">MSEVLSGGCQCGAVRYQARSLKDNPHVCHCRMCQKAAGNFFMALVGVPHEDFTWTRGTPGVFRSSEHVERGFCPQCGTPLFFKLDGNVHISMTIGSFDHPEKIPLRFQLGMEGRLPQVDQLADLMDYGTTEEGDPEDAAAIKASNHQHPDHDTDVWPVERER</sequence>
<evidence type="ECO:0000259" key="6">
    <source>
        <dbReference type="PROSITE" id="PS51891"/>
    </source>
</evidence>
<proteinExistence type="inferred from homology"/>
<keyword evidence="3" id="KW-0862">Zinc</keyword>
<dbReference type="PATRIC" id="fig|443610.3.peg.1572"/>
<dbReference type="GO" id="GO:0046872">
    <property type="term" value="F:metal ion binding"/>
    <property type="evidence" value="ECO:0007669"/>
    <property type="project" value="UniProtKB-KW"/>
</dbReference>
<dbReference type="PROSITE" id="PS51891">
    <property type="entry name" value="CENP_V_GFA"/>
    <property type="match status" value="1"/>
</dbReference>
<name>A0A0F5FQ87_9HYPH</name>
<evidence type="ECO:0000256" key="5">
    <source>
        <dbReference type="SAM" id="MobiDB-lite"/>
    </source>
</evidence>
<accession>A0A0F5FQ87</accession>
<organism evidence="7 8">
    <name type="scientific">Devosia geojensis</name>
    <dbReference type="NCBI Taxonomy" id="443610"/>
    <lineage>
        <taxon>Bacteria</taxon>
        <taxon>Pseudomonadati</taxon>
        <taxon>Pseudomonadota</taxon>
        <taxon>Alphaproteobacteria</taxon>
        <taxon>Hyphomicrobiales</taxon>
        <taxon>Devosiaceae</taxon>
        <taxon>Devosia</taxon>
    </lineage>
</organism>
<feature type="region of interest" description="Disordered" evidence="5">
    <location>
        <begin position="127"/>
        <end position="162"/>
    </location>
</feature>
<comment type="caution">
    <text evidence="7">The sequence shown here is derived from an EMBL/GenBank/DDBJ whole genome shotgun (WGS) entry which is preliminary data.</text>
</comment>
<dbReference type="EMBL" id="JZEX01000136">
    <property type="protein sequence ID" value="KKB10740.1"/>
    <property type="molecule type" value="Genomic_DNA"/>
</dbReference>
<comment type="similarity">
    <text evidence="1">Belongs to the Gfa family.</text>
</comment>
<dbReference type="PANTHER" id="PTHR33337">
    <property type="entry name" value="GFA DOMAIN-CONTAINING PROTEIN"/>
    <property type="match status" value="1"/>
</dbReference>
<evidence type="ECO:0000313" key="8">
    <source>
        <dbReference type="Proteomes" id="UP000033632"/>
    </source>
</evidence>
<evidence type="ECO:0000256" key="1">
    <source>
        <dbReference type="ARBA" id="ARBA00005495"/>
    </source>
</evidence>
<reference evidence="7 8" key="1">
    <citation type="submission" date="2015-03" db="EMBL/GenBank/DDBJ databases">
        <authorList>
            <person name="Hassan Y.I."/>
            <person name="Lepp D."/>
            <person name="Li X.-Z."/>
            <person name="Zhou T."/>
        </authorList>
    </citation>
    <scope>NUCLEOTIDE SEQUENCE [LARGE SCALE GENOMIC DNA]</scope>
    <source>
        <strain evidence="7 8">BD-c194</strain>
    </source>
</reference>
<evidence type="ECO:0000256" key="2">
    <source>
        <dbReference type="ARBA" id="ARBA00022723"/>
    </source>
</evidence>
<dbReference type="InterPro" id="IPR011057">
    <property type="entry name" value="Mss4-like_sf"/>
</dbReference>
<keyword evidence="2" id="KW-0479">Metal-binding</keyword>
<feature type="domain" description="CENP-V/GFA" evidence="6">
    <location>
        <begin position="5"/>
        <end position="108"/>
    </location>
</feature>
<dbReference type="Proteomes" id="UP000033632">
    <property type="component" value="Unassembled WGS sequence"/>
</dbReference>
<dbReference type="GO" id="GO:0016846">
    <property type="term" value="F:carbon-sulfur lyase activity"/>
    <property type="evidence" value="ECO:0007669"/>
    <property type="project" value="InterPro"/>
</dbReference>
<dbReference type="InterPro" id="IPR006913">
    <property type="entry name" value="CENP-V/GFA"/>
</dbReference>
<dbReference type="SUPFAM" id="SSF51316">
    <property type="entry name" value="Mss4-like"/>
    <property type="match status" value="1"/>
</dbReference>